<dbReference type="InterPro" id="IPR011057">
    <property type="entry name" value="Mss4-like_sf"/>
</dbReference>
<comment type="caution">
    <text evidence="7">The sequence shown here is derived from an EMBL/GenBank/DDBJ whole genome shotgun (WGS) entry which is preliminary data.</text>
</comment>
<keyword evidence="5" id="KW-0560">Oxidoreductase</keyword>
<protein>
    <recommendedName>
        <fullName evidence="6">MsrB domain-containing protein</fullName>
    </recommendedName>
</protein>
<organism evidence="7 8">
    <name type="scientific">Rhizophlyctis rosea</name>
    <dbReference type="NCBI Taxonomy" id="64517"/>
    <lineage>
        <taxon>Eukaryota</taxon>
        <taxon>Fungi</taxon>
        <taxon>Fungi incertae sedis</taxon>
        <taxon>Chytridiomycota</taxon>
        <taxon>Chytridiomycota incertae sedis</taxon>
        <taxon>Chytridiomycetes</taxon>
        <taxon>Rhizophlyctidales</taxon>
        <taxon>Rhizophlyctidaceae</taxon>
        <taxon>Rhizophlyctis</taxon>
    </lineage>
</organism>
<dbReference type="InterPro" id="IPR028427">
    <property type="entry name" value="Met_Sox_Rdtase_MsrB"/>
</dbReference>
<dbReference type="GO" id="GO:0033743">
    <property type="term" value="F:peptide-methionine (R)-S-oxide reductase activity"/>
    <property type="evidence" value="ECO:0007669"/>
    <property type="project" value="InterPro"/>
</dbReference>
<keyword evidence="4" id="KW-0862">Zinc</keyword>
<name>A0AAD5S3M1_9FUNG</name>
<sequence>MATVQKSEDEWRAVLSPAQFKVLREKGTERPGTGEYNKHKEAGGATEYIPAQAVAHHCISQDINLIPDAGGQRSLTPFQEP</sequence>
<gene>
    <name evidence="7" type="ORF">HK097_003464</name>
</gene>
<dbReference type="InterPro" id="IPR002579">
    <property type="entry name" value="Met_Sox_Rdtase_MsrB_dom"/>
</dbReference>
<dbReference type="AlphaFoldDB" id="A0AAD5S3M1"/>
<proteinExistence type="inferred from homology"/>
<dbReference type="EMBL" id="JADGJD010001815">
    <property type="protein sequence ID" value="KAJ3037615.1"/>
    <property type="molecule type" value="Genomic_DNA"/>
</dbReference>
<evidence type="ECO:0000256" key="4">
    <source>
        <dbReference type="ARBA" id="ARBA00022833"/>
    </source>
</evidence>
<evidence type="ECO:0000313" key="8">
    <source>
        <dbReference type="Proteomes" id="UP001212841"/>
    </source>
</evidence>
<keyword evidence="8" id="KW-1185">Reference proteome</keyword>
<evidence type="ECO:0000256" key="3">
    <source>
        <dbReference type="ARBA" id="ARBA00022723"/>
    </source>
</evidence>
<evidence type="ECO:0000256" key="1">
    <source>
        <dbReference type="ARBA" id="ARBA00001947"/>
    </source>
</evidence>
<dbReference type="Gene3D" id="2.170.150.20">
    <property type="entry name" value="Peptide methionine sulfoxide reductase"/>
    <property type="match status" value="1"/>
</dbReference>
<accession>A0AAD5S3M1</accession>
<comment type="cofactor">
    <cofactor evidence="1">
        <name>Zn(2+)</name>
        <dbReference type="ChEBI" id="CHEBI:29105"/>
    </cofactor>
</comment>
<evidence type="ECO:0000259" key="6">
    <source>
        <dbReference type="PROSITE" id="PS51790"/>
    </source>
</evidence>
<dbReference type="GO" id="GO:0046872">
    <property type="term" value="F:metal ion binding"/>
    <property type="evidence" value="ECO:0007669"/>
    <property type="project" value="UniProtKB-KW"/>
</dbReference>
<dbReference type="PANTHER" id="PTHR46081">
    <property type="entry name" value="PEPTIDE METHIONINE SULFOXIDE REDUCTASE 2"/>
    <property type="match status" value="1"/>
</dbReference>
<dbReference type="GO" id="GO:0006979">
    <property type="term" value="P:response to oxidative stress"/>
    <property type="evidence" value="ECO:0007669"/>
    <property type="project" value="InterPro"/>
</dbReference>
<dbReference type="SUPFAM" id="SSF51316">
    <property type="entry name" value="Mss4-like"/>
    <property type="match status" value="1"/>
</dbReference>
<evidence type="ECO:0000256" key="2">
    <source>
        <dbReference type="ARBA" id="ARBA00007174"/>
    </source>
</evidence>
<dbReference type="PROSITE" id="PS51790">
    <property type="entry name" value="MSRB"/>
    <property type="match status" value="1"/>
</dbReference>
<dbReference type="Pfam" id="PF01641">
    <property type="entry name" value="SelR"/>
    <property type="match status" value="1"/>
</dbReference>
<dbReference type="PANTHER" id="PTHR46081:SF8">
    <property type="entry name" value="PEPTIDE METHIONINE SULFOXIDE REDUCTASE 2"/>
    <property type="match status" value="1"/>
</dbReference>
<evidence type="ECO:0000256" key="5">
    <source>
        <dbReference type="ARBA" id="ARBA00023002"/>
    </source>
</evidence>
<dbReference type="GO" id="GO:0030091">
    <property type="term" value="P:protein repair"/>
    <property type="evidence" value="ECO:0007669"/>
    <property type="project" value="InterPro"/>
</dbReference>
<reference evidence="7" key="1">
    <citation type="submission" date="2020-05" db="EMBL/GenBank/DDBJ databases">
        <title>Phylogenomic resolution of chytrid fungi.</title>
        <authorList>
            <person name="Stajich J.E."/>
            <person name="Amses K."/>
            <person name="Simmons R."/>
            <person name="Seto K."/>
            <person name="Myers J."/>
            <person name="Bonds A."/>
            <person name="Quandt C.A."/>
            <person name="Barry K."/>
            <person name="Liu P."/>
            <person name="Grigoriev I."/>
            <person name="Longcore J.E."/>
            <person name="James T.Y."/>
        </authorList>
    </citation>
    <scope>NUCLEOTIDE SEQUENCE</scope>
    <source>
        <strain evidence="7">JEL0318</strain>
    </source>
</reference>
<evidence type="ECO:0000313" key="7">
    <source>
        <dbReference type="EMBL" id="KAJ3037615.1"/>
    </source>
</evidence>
<feature type="domain" description="MsrB" evidence="6">
    <location>
        <begin position="8"/>
        <end position="43"/>
    </location>
</feature>
<dbReference type="Proteomes" id="UP001212841">
    <property type="component" value="Unassembled WGS sequence"/>
</dbReference>
<keyword evidence="3" id="KW-0479">Metal-binding</keyword>
<comment type="similarity">
    <text evidence="2">Belongs to the MsrB Met sulfoxide reductase family.</text>
</comment>